<dbReference type="EMBL" id="JBHMAG010000029">
    <property type="protein sequence ID" value="MFB9756852.1"/>
    <property type="molecule type" value="Genomic_DNA"/>
</dbReference>
<protein>
    <submittedName>
        <fullName evidence="2">Glycosyltransferase family 4 protein</fullName>
    </submittedName>
</protein>
<dbReference type="SUPFAM" id="SSF53756">
    <property type="entry name" value="UDP-Glycosyltransferase/glycogen phosphorylase"/>
    <property type="match status" value="1"/>
</dbReference>
<accession>A0ABV5W8F1</accession>
<dbReference type="InterPro" id="IPR001296">
    <property type="entry name" value="Glyco_trans_1"/>
</dbReference>
<dbReference type="Proteomes" id="UP001589619">
    <property type="component" value="Unassembled WGS sequence"/>
</dbReference>
<dbReference type="CDD" id="cd03794">
    <property type="entry name" value="GT4_WbuB-like"/>
    <property type="match status" value="1"/>
</dbReference>
<dbReference type="PANTHER" id="PTHR12526">
    <property type="entry name" value="GLYCOSYLTRANSFERASE"/>
    <property type="match status" value="1"/>
</dbReference>
<feature type="domain" description="Glycosyl transferase family 1" evidence="1">
    <location>
        <begin position="209"/>
        <end position="377"/>
    </location>
</feature>
<comment type="caution">
    <text evidence="2">The sequence shown here is derived from an EMBL/GenBank/DDBJ whole genome shotgun (WGS) entry which is preliminary data.</text>
</comment>
<dbReference type="PANTHER" id="PTHR12526:SF609">
    <property type="entry name" value="LIPOPOLYSACCHARIDE BIOSYNTHESIS PROTEIN"/>
    <property type="match status" value="1"/>
</dbReference>
<dbReference type="Pfam" id="PF00534">
    <property type="entry name" value="Glycos_transf_1"/>
    <property type="match status" value="1"/>
</dbReference>
<proteinExistence type="predicted"/>
<evidence type="ECO:0000313" key="3">
    <source>
        <dbReference type="Proteomes" id="UP001589619"/>
    </source>
</evidence>
<name>A0ABV5W8F1_9BACL</name>
<sequence>MNVLFLMISFPESSKGSNLYTDLAQEFHRNGNEVYVATLLESKYGRDTCLQDEQGLNVLRIKCGDLFNVGAIRKGLSTIRLPGIFKQAINTYFKGVKFDLVIYPTPPITFASVANYIKRRDRCKSYLILRDIFPQNARDLGMISGGPVFAYFRMLEKKLYTISDHIGCMSKGNVEYVMTHNQQVKREKLELLPNWKKVNRESNKPNIAIKKKYGLENKFVAIFGGNLGKPQELDFLLELAALYRERDEIAFLIIGDGTERQRLQAKIHKMALNNVLLKERVPTSDYDALVGVCDIGLINLNRHFTIPNIPSKTLSYFEAGIPILAAVDRSTDFGGILEEAQAGLCSVTGELEEYRENFEKLYRDESLRKRLGRNGRNYLDKNLTVEQAYTNIKRHLSNG</sequence>
<keyword evidence="3" id="KW-1185">Reference proteome</keyword>
<dbReference type="Gene3D" id="3.40.50.2000">
    <property type="entry name" value="Glycogen Phosphorylase B"/>
    <property type="match status" value="2"/>
</dbReference>
<evidence type="ECO:0000313" key="2">
    <source>
        <dbReference type="EMBL" id="MFB9756852.1"/>
    </source>
</evidence>
<organism evidence="2 3">
    <name type="scientific">Paenibacillus hodogayensis</name>
    <dbReference type="NCBI Taxonomy" id="279208"/>
    <lineage>
        <taxon>Bacteria</taxon>
        <taxon>Bacillati</taxon>
        <taxon>Bacillota</taxon>
        <taxon>Bacilli</taxon>
        <taxon>Bacillales</taxon>
        <taxon>Paenibacillaceae</taxon>
        <taxon>Paenibacillus</taxon>
    </lineage>
</organism>
<evidence type="ECO:0000259" key="1">
    <source>
        <dbReference type="Pfam" id="PF00534"/>
    </source>
</evidence>
<reference evidence="2 3" key="1">
    <citation type="submission" date="2024-09" db="EMBL/GenBank/DDBJ databases">
        <authorList>
            <person name="Sun Q."/>
            <person name="Mori K."/>
        </authorList>
    </citation>
    <scope>NUCLEOTIDE SEQUENCE [LARGE SCALE GENOMIC DNA]</scope>
    <source>
        <strain evidence="2 3">JCM 12520</strain>
    </source>
</reference>
<dbReference type="RefSeq" id="WP_344904476.1">
    <property type="nucleotide sequence ID" value="NZ_BAAAYO010000002.1"/>
</dbReference>
<gene>
    <name evidence="2" type="ORF">ACFFNY_35240</name>
</gene>